<dbReference type="Proteomes" id="UP000307968">
    <property type="component" value="Chromosome"/>
</dbReference>
<feature type="chain" id="PRO_5020628809" evidence="1">
    <location>
        <begin position="19"/>
        <end position="338"/>
    </location>
</feature>
<dbReference type="GO" id="GO:0007155">
    <property type="term" value="P:cell adhesion"/>
    <property type="evidence" value="ECO:0007669"/>
    <property type="project" value="InterPro"/>
</dbReference>
<proteinExistence type="predicted"/>
<accession>A0A4U9HL22</accession>
<evidence type="ECO:0000259" key="2">
    <source>
        <dbReference type="Pfam" id="PF00419"/>
    </source>
</evidence>
<name>A0A4U9HL22_SERRU</name>
<evidence type="ECO:0000313" key="4">
    <source>
        <dbReference type="Proteomes" id="UP000307968"/>
    </source>
</evidence>
<dbReference type="Gene3D" id="2.60.40.1090">
    <property type="entry name" value="Fimbrial-type adhesion domain"/>
    <property type="match status" value="1"/>
</dbReference>
<organism evidence="3 4">
    <name type="scientific">Serratia rubidaea</name>
    <name type="common">Serratia marinorubra</name>
    <dbReference type="NCBI Taxonomy" id="61652"/>
    <lineage>
        <taxon>Bacteria</taxon>
        <taxon>Pseudomonadati</taxon>
        <taxon>Pseudomonadota</taxon>
        <taxon>Gammaproteobacteria</taxon>
        <taxon>Enterobacterales</taxon>
        <taxon>Yersiniaceae</taxon>
        <taxon>Serratia</taxon>
    </lineage>
</organism>
<evidence type="ECO:0000256" key="1">
    <source>
        <dbReference type="SAM" id="SignalP"/>
    </source>
</evidence>
<feature type="signal peptide" evidence="1">
    <location>
        <begin position="1"/>
        <end position="18"/>
    </location>
</feature>
<feature type="domain" description="Fimbrial-type adhesion" evidence="2">
    <location>
        <begin position="201"/>
        <end position="335"/>
    </location>
</feature>
<dbReference type="AlphaFoldDB" id="A0A4U9HL22"/>
<dbReference type="Pfam" id="PF00419">
    <property type="entry name" value="Fimbrial"/>
    <property type="match status" value="1"/>
</dbReference>
<sequence>MRITAVLLGALTALAVQAEPNNTCWSDPVNIASVDISLASFSSNRAGAEARMTYSTNPQRFSAICNRSAEGFTMTHYVDMGPSLIPSDINPGYFKLSNDIDIRIASESMNSPGYRYFPLAPPYSLEANGRPPVGQGVVVNDFYVAGSGIIDLRLRRDIIGGAIVVPSNTELFSAYRIMNSRPFAPRASRPVVQARTRSGGQVIPVTPECSINQGNTIGVNFGVLQTSRISSESRSDAFYSKDISLNFSCNTSLTQDIKVQLVADSTDFSADLIRSDHRELGFSLKHNGSFVKPMGSFIARIEKGAGSESIVLAPVKDPHVSLQGGEFHASATLVITSL</sequence>
<dbReference type="InterPro" id="IPR036937">
    <property type="entry name" value="Adhesion_dom_fimbrial_sf"/>
</dbReference>
<keyword evidence="1" id="KW-0732">Signal</keyword>
<gene>
    <name evidence="3" type="ORF">NCTC12971_03680</name>
</gene>
<reference evidence="3 4" key="1">
    <citation type="submission" date="2019-05" db="EMBL/GenBank/DDBJ databases">
        <authorList>
            <consortium name="Pathogen Informatics"/>
        </authorList>
    </citation>
    <scope>NUCLEOTIDE SEQUENCE [LARGE SCALE GENOMIC DNA]</scope>
    <source>
        <strain evidence="3 4">NCTC12971</strain>
    </source>
</reference>
<dbReference type="EMBL" id="LR590463">
    <property type="protein sequence ID" value="VTP64674.1"/>
    <property type="molecule type" value="Genomic_DNA"/>
</dbReference>
<dbReference type="SUPFAM" id="SSF49401">
    <property type="entry name" value="Bacterial adhesins"/>
    <property type="match status" value="1"/>
</dbReference>
<protein>
    <submittedName>
        <fullName evidence="3">Putative minor fimbrial subunit StfF</fullName>
    </submittedName>
</protein>
<evidence type="ECO:0000313" key="3">
    <source>
        <dbReference type="EMBL" id="VTP64674.1"/>
    </source>
</evidence>
<dbReference type="GO" id="GO:0009289">
    <property type="term" value="C:pilus"/>
    <property type="evidence" value="ECO:0007669"/>
    <property type="project" value="InterPro"/>
</dbReference>
<dbReference type="InterPro" id="IPR008966">
    <property type="entry name" value="Adhesion_dom_sf"/>
</dbReference>
<dbReference type="InterPro" id="IPR000259">
    <property type="entry name" value="Adhesion_dom_fimbrial"/>
</dbReference>